<dbReference type="PRINTS" id="PR00455">
    <property type="entry name" value="HTHTETR"/>
</dbReference>
<dbReference type="InterPro" id="IPR001647">
    <property type="entry name" value="HTH_TetR"/>
</dbReference>
<dbReference type="OrthoDB" id="7505659at2"/>
<protein>
    <submittedName>
        <fullName evidence="7">TetR family transcriptional regulator</fullName>
    </submittedName>
</protein>
<evidence type="ECO:0000256" key="2">
    <source>
        <dbReference type="ARBA" id="ARBA00023015"/>
    </source>
</evidence>
<feature type="DNA-binding region" description="H-T-H motif" evidence="5">
    <location>
        <begin position="47"/>
        <end position="66"/>
    </location>
</feature>
<dbReference type="Gene3D" id="1.10.357.10">
    <property type="entry name" value="Tetracycline Repressor, domain 2"/>
    <property type="match status" value="1"/>
</dbReference>
<dbReference type="Pfam" id="PF00440">
    <property type="entry name" value="TetR_N"/>
    <property type="match status" value="1"/>
</dbReference>
<dbReference type="InterPro" id="IPR009057">
    <property type="entry name" value="Homeodomain-like_sf"/>
</dbReference>
<name>A0A1E3RWH3_9MYCO</name>
<dbReference type="PANTHER" id="PTHR30055">
    <property type="entry name" value="HTH-TYPE TRANSCRIPTIONAL REGULATOR RUTR"/>
    <property type="match status" value="1"/>
</dbReference>
<evidence type="ECO:0000256" key="1">
    <source>
        <dbReference type="ARBA" id="ARBA00022491"/>
    </source>
</evidence>
<dbReference type="GO" id="GO:0000976">
    <property type="term" value="F:transcription cis-regulatory region binding"/>
    <property type="evidence" value="ECO:0007669"/>
    <property type="project" value="TreeGrafter"/>
</dbReference>
<feature type="domain" description="HTH tetR-type" evidence="6">
    <location>
        <begin position="24"/>
        <end position="84"/>
    </location>
</feature>
<proteinExistence type="predicted"/>
<evidence type="ECO:0000256" key="3">
    <source>
        <dbReference type="ARBA" id="ARBA00023125"/>
    </source>
</evidence>
<comment type="caution">
    <text evidence="7">The sequence shown here is derived from an EMBL/GenBank/DDBJ whole genome shotgun (WGS) entry which is preliminary data.</text>
</comment>
<evidence type="ECO:0000256" key="5">
    <source>
        <dbReference type="PROSITE-ProRule" id="PRU00335"/>
    </source>
</evidence>
<keyword evidence="3 5" id="KW-0238">DNA-binding</keyword>
<gene>
    <name evidence="7" type="ORF">BHQ17_10080</name>
</gene>
<evidence type="ECO:0000313" key="8">
    <source>
        <dbReference type="Proteomes" id="UP000094243"/>
    </source>
</evidence>
<keyword evidence="2" id="KW-0805">Transcription regulation</keyword>
<dbReference type="SUPFAM" id="SSF46689">
    <property type="entry name" value="Homeodomain-like"/>
    <property type="match status" value="1"/>
</dbReference>
<evidence type="ECO:0000259" key="6">
    <source>
        <dbReference type="PROSITE" id="PS50977"/>
    </source>
</evidence>
<reference evidence="8" key="1">
    <citation type="submission" date="2016-09" db="EMBL/GenBank/DDBJ databases">
        <authorList>
            <person name="Greninger A.L."/>
            <person name="Jerome K.R."/>
            <person name="Mcnair B."/>
            <person name="Wallis C."/>
            <person name="Fang F."/>
        </authorList>
    </citation>
    <scope>NUCLEOTIDE SEQUENCE [LARGE SCALE GENOMIC DNA]</scope>
    <source>
        <strain evidence="8">M7</strain>
    </source>
</reference>
<dbReference type="Proteomes" id="UP000094243">
    <property type="component" value="Unassembled WGS sequence"/>
</dbReference>
<accession>A0A1E3RWH3</accession>
<dbReference type="AlphaFoldDB" id="A0A1E3RWH3"/>
<dbReference type="PROSITE" id="PS50977">
    <property type="entry name" value="HTH_TETR_2"/>
    <property type="match status" value="1"/>
</dbReference>
<dbReference type="GO" id="GO:0003700">
    <property type="term" value="F:DNA-binding transcription factor activity"/>
    <property type="evidence" value="ECO:0007669"/>
    <property type="project" value="TreeGrafter"/>
</dbReference>
<evidence type="ECO:0000313" key="7">
    <source>
        <dbReference type="EMBL" id="ODQ94209.1"/>
    </source>
</evidence>
<dbReference type="SUPFAM" id="SSF48498">
    <property type="entry name" value="Tetracyclin repressor-like, C-terminal domain"/>
    <property type="match status" value="1"/>
</dbReference>
<dbReference type="InterPro" id="IPR050109">
    <property type="entry name" value="HTH-type_TetR-like_transc_reg"/>
</dbReference>
<dbReference type="InterPro" id="IPR036271">
    <property type="entry name" value="Tet_transcr_reg_TetR-rel_C_sf"/>
</dbReference>
<evidence type="ECO:0000256" key="4">
    <source>
        <dbReference type="ARBA" id="ARBA00023163"/>
    </source>
</evidence>
<dbReference type="PANTHER" id="PTHR30055:SF175">
    <property type="entry name" value="HTH-TYPE TRANSCRIPTIONAL REPRESSOR KSTR2"/>
    <property type="match status" value="1"/>
</dbReference>
<sequence>MNRRVSVTSESGSRPYETLLAKGEDRRHRILTVAERLLARNGWRNTSLAQIAKEAGVTPAGLLHHFESKEQLLNAVLDARDADDAIHADYRSGDLVNELSRVPERFDRAPELIGTFTVLLVENIAPDAPLHDRLHKRYRDAIDIITEIIKRGQRDGVYRTDVEAVNKAVEILAFINGMETSWLLDRSIPLSEVFKEYAESLARDLAPRGPK</sequence>
<dbReference type="EMBL" id="MIGZ01000046">
    <property type="protein sequence ID" value="ODQ94209.1"/>
    <property type="molecule type" value="Genomic_DNA"/>
</dbReference>
<organism evidence="7 8">
    <name type="scientific">Mycolicibacterium holsaticum</name>
    <dbReference type="NCBI Taxonomy" id="152142"/>
    <lineage>
        <taxon>Bacteria</taxon>
        <taxon>Bacillati</taxon>
        <taxon>Actinomycetota</taxon>
        <taxon>Actinomycetes</taxon>
        <taxon>Mycobacteriales</taxon>
        <taxon>Mycobacteriaceae</taxon>
        <taxon>Mycolicibacterium</taxon>
    </lineage>
</organism>
<keyword evidence="8" id="KW-1185">Reference proteome</keyword>
<keyword evidence="4" id="KW-0804">Transcription</keyword>
<keyword evidence="1" id="KW-0678">Repressor</keyword>